<gene>
    <name evidence="4" type="ORF">BJ875DRAFT_380381</name>
</gene>
<feature type="compositionally biased region" description="Pro residues" evidence="2">
    <location>
        <begin position="544"/>
        <end position="553"/>
    </location>
</feature>
<keyword evidence="5" id="KW-1185">Reference proteome</keyword>
<feature type="region of interest" description="Disordered" evidence="2">
    <location>
        <begin position="360"/>
        <end position="427"/>
    </location>
</feature>
<dbReference type="AlphaFoldDB" id="A0A9P7YFA3"/>
<dbReference type="SMART" id="SM00355">
    <property type="entry name" value="ZnF_C2H2"/>
    <property type="match status" value="6"/>
</dbReference>
<dbReference type="SUPFAM" id="SSF57667">
    <property type="entry name" value="beta-beta-alpha zinc fingers"/>
    <property type="match status" value="1"/>
</dbReference>
<dbReference type="PROSITE" id="PS50157">
    <property type="entry name" value="ZINC_FINGER_C2H2_2"/>
    <property type="match status" value="2"/>
</dbReference>
<comment type="caution">
    <text evidence="4">The sequence shown here is derived from an EMBL/GenBank/DDBJ whole genome shotgun (WGS) entry which is preliminary data.</text>
</comment>
<keyword evidence="1" id="KW-0862">Zinc</keyword>
<accession>A0A9P7YFA3</accession>
<feature type="region of interest" description="Disordered" evidence="2">
    <location>
        <begin position="1"/>
        <end position="21"/>
    </location>
</feature>
<dbReference type="PANTHER" id="PTHR46179:SF19">
    <property type="entry name" value="C2H2 FINGER DOMAIN TRANSCRIPTION FACTOR (EUROFUNG)-RELATED"/>
    <property type="match status" value="1"/>
</dbReference>
<dbReference type="InterPro" id="IPR051061">
    <property type="entry name" value="Zinc_finger_trans_reg"/>
</dbReference>
<feature type="compositionally biased region" description="Low complexity" evidence="2">
    <location>
        <begin position="799"/>
        <end position="814"/>
    </location>
</feature>
<dbReference type="EMBL" id="MU251541">
    <property type="protein sequence ID" value="KAG9232581.1"/>
    <property type="molecule type" value="Genomic_DNA"/>
</dbReference>
<dbReference type="GO" id="GO:0005634">
    <property type="term" value="C:nucleus"/>
    <property type="evidence" value="ECO:0007669"/>
    <property type="project" value="TreeGrafter"/>
</dbReference>
<keyword evidence="1" id="KW-0863">Zinc-finger</keyword>
<evidence type="ECO:0000313" key="4">
    <source>
        <dbReference type="EMBL" id="KAG9232581.1"/>
    </source>
</evidence>
<evidence type="ECO:0000259" key="3">
    <source>
        <dbReference type="PROSITE" id="PS50157"/>
    </source>
</evidence>
<dbReference type="PROSITE" id="PS00028">
    <property type="entry name" value="ZINC_FINGER_C2H2_1"/>
    <property type="match status" value="2"/>
</dbReference>
<evidence type="ECO:0000313" key="5">
    <source>
        <dbReference type="Proteomes" id="UP000824998"/>
    </source>
</evidence>
<feature type="region of interest" description="Disordered" evidence="2">
    <location>
        <begin position="787"/>
        <end position="854"/>
    </location>
</feature>
<evidence type="ECO:0000256" key="1">
    <source>
        <dbReference type="PROSITE-ProRule" id="PRU00042"/>
    </source>
</evidence>
<feature type="compositionally biased region" description="Polar residues" evidence="2">
    <location>
        <begin position="815"/>
        <end position="825"/>
    </location>
</feature>
<sequence length="881" mass="97260">MSSLPNYHRNGTHSRPYYPSLASIASTDSNPLYGTTRDMGPPLPVDFPPQPVEIDLNCSRTLPSPSTSGLNIWEPNLPHSGFVDGVYGSSSVTRMQQSPSDNQVRGPNQDPIAQWYSGNDGPWVPKVIPDAAVDERNQSRRSGNRSIVSYGTQYRQTNPSDAGSAQFAIPPSDSGYGTRRSIGNTSVFSADIPDRDQDCQSLAGHVESYQPFQGFNDVFQSRDSRSHDSWAIPTIPPGSASSSFTCLTCKKPVKTQSELKKHELRHTKPFKCDVQGCPRTQGFSTPNDLERHRKSKHSGVLGATTDTEYYRCNIQGCKSKDKHWPRLDNFRSHLRRVHPQCHDTEKRFKLLIKNRENVWERPSSDANQENHTPAQDSPLPAVSHVPEGAPKTTDREWTATYPDVAESPRNPATPKFPALDRSEKQTVPQESAIPWSEVPRHATVQPQEFPPPPARYSAKYTVASVLSPAYPSDAGLKTTYQVNKNQETELPTQGKAAGQSELSASDAALRKGLRTALSDRGVSALSNQDRGRNVLPNGRTSPSRPFPLNPGPGIPNHSQEGNTIKTADSPLSCPDEEHTAALRRAEEIVKSIRHLGFTLKEDPNLPPKLNAGSAAGNKSDKQRRCMICNRFKGRPCELKKHMKRHDRPYGCTFPSCGKSFGSKNDWKRHEGSQHFQIETWRCDTPQAGGGNCSKACFREVTFREHLEKDHQISDEDSVKDKLESCHIGRNSQERFWCGFCAKLIELQKRGVEAWTERFDHIDNHFMGRGTFRKQTISDWVPLDGSDKAKAQSGTSTFPGGDSISLSSASSTSGSTPITDISTTATAARHPGSPTKRPNAAEDEGSSSPKRVRYVGVEEETVDIVVCVSPTMPRSPYLTAGS</sequence>
<reference evidence="4" key="1">
    <citation type="journal article" date="2021" name="IMA Fungus">
        <title>Genomic characterization of three marine fungi, including Emericellopsis atlantica sp. nov. with signatures of a generalist lifestyle and marine biomass degradation.</title>
        <authorList>
            <person name="Hagestad O.C."/>
            <person name="Hou L."/>
            <person name="Andersen J.H."/>
            <person name="Hansen E.H."/>
            <person name="Altermark B."/>
            <person name="Li C."/>
            <person name="Kuhnert E."/>
            <person name="Cox R.J."/>
            <person name="Crous P.W."/>
            <person name="Spatafora J.W."/>
            <person name="Lail K."/>
            <person name="Amirebrahimi M."/>
            <person name="Lipzen A."/>
            <person name="Pangilinan J."/>
            <person name="Andreopoulos W."/>
            <person name="Hayes R.D."/>
            <person name="Ng V."/>
            <person name="Grigoriev I.V."/>
            <person name="Jackson S.A."/>
            <person name="Sutton T.D.S."/>
            <person name="Dobson A.D.W."/>
            <person name="Rama T."/>
        </authorList>
    </citation>
    <scope>NUCLEOTIDE SEQUENCE</scope>
    <source>
        <strain evidence="4">TRa018bII</strain>
    </source>
</reference>
<feature type="domain" description="C2H2-type" evidence="3">
    <location>
        <begin position="649"/>
        <end position="679"/>
    </location>
</feature>
<name>A0A9P7YFA3_9HELO</name>
<protein>
    <recommendedName>
        <fullName evidence="3">C2H2-type domain-containing protein</fullName>
    </recommendedName>
</protein>
<organism evidence="4 5">
    <name type="scientific">Amylocarpus encephaloides</name>
    <dbReference type="NCBI Taxonomy" id="45428"/>
    <lineage>
        <taxon>Eukaryota</taxon>
        <taxon>Fungi</taxon>
        <taxon>Dikarya</taxon>
        <taxon>Ascomycota</taxon>
        <taxon>Pezizomycotina</taxon>
        <taxon>Leotiomycetes</taxon>
        <taxon>Helotiales</taxon>
        <taxon>Helotiales incertae sedis</taxon>
        <taxon>Amylocarpus</taxon>
    </lineage>
</organism>
<feature type="region of interest" description="Disordered" evidence="2">
    <location>
        <begin position="520"/>
        <end position="574"/>
    </location>
</feature>
<proteinExistence type="predicted"/>
<dbReference type="InterPro" id="IPR013087">
    <property type="entry name" value="Znf_C2H2_type"/>
</dbReference>
<evidence type="ECO:0000256" key="2">
    <source>
        <dbReference type="SAM" id="MobiDB-lite"/>
    </source>
</evidence>
<keyword evidence="1" id="KW-0479">Metal-binding</keyword>
<dbReference type="InterPro" id="IPR036236">
    <property type="entry name" value="Znf_C2H2_sf"/>
</dbReference>
<dbReference type="OrthoDB" id="6077919at2759"/>
<feature type="compositionally biased region" description="Polar residues" evidence="2">
    <location>
        <begin position="364"/>
        <end position="375"/>
    </location>
</feature>
<feature type="domain" description="C2H2-type" evidence="3">
    <location>
        <begin position="244"/>
        <end position="271"/>
    </location>
</feature>
<dbReference type="GO" id="GO:0008270">
    <property type="term" value="F:zinc ion binding"/>
    <property type="evidence" value="ECO:0007669"/>
    <property type="project" value="UniProtKB-KW"/>
</dbReference>
<dbReference type="Gene3D" id="3.30.160.60">
    <property type="entry name" value="Classic Zinc Finger"/>
    <property type="match status" value="2"/>
</dbReference>
<dbReference type="PANTHER" id="PTHR46179">
    <property type="entry name" value="ZINC FINGER PROTEIN"/>
    <property type="match status" value="1"/>
</dbReference>
<feature type="compositionally biased region" description="Polar residues" evidence="2">
    <location>
        <begin position="556"/>
        <end position="566"/>
    </location>
</feature>
<dbReference type="Proteomes" id="UP000824998">
    <property type="component" value="Unassembled WGS sequence"/>
</dbReference>
<dbReference type="GO" id="GO:0006357">
    <property type="term" value="P:regulation of transcription by RNA polymerase II"/>
    <property type="evidence" value="ECO:0007669"/>
    <property type="project" value="TreeGrafter"/>
</dbReference>